<accession>A0A9P4LR83</accession>
<dbReference type="Pfam" id="PF11807">
    <property type="entry name" value="UstYa"/>
    <property type="match status" value="1"/>
</dbReference>
<comment type="similarity">
    <text evidence="1">Belongs to the ustYa family.</text>
</comment>
<protein>
    <recommendedName>
        <fullName evidence="4">Tat pathway signal sequence protein</fullName>
    </recommendedName>
</protein>
<dbReference type="AlphaFoldDB" id="A0A9P4LR83"/>
<organism evidence="2 3">
    <name type="scientific">Setomelanomma holmii</name>
    <dbReference type="NCBI Taxonomy" id="210430"/>
    <lineage>
        <taxon>Eukaryota</taxon>
        <taxon>Fungi</taxon>
        <taxon>Dikarya</taxon>
        <taxon>Ascomycota</taxon>
        <taxon>Pezizomycotina</taxon>
        <taxon>Dothideomycetes</taxon>
        <taxon>Pleosporomycetidae</taxon>
        <taxon>Pleosporales</taxon>
        <taxon>Pleosporineae</taxon>
        <taxon>Phaeosphaeriaceae</taxon>
        <taxon>Setomelanomma</taxon>
    </lineage>
</organism>
<evidence type="ECO:0000313" key="3">
    <source>
        <dbReference type="Proteomes" id="UP000799777"/>
    </source>
</evidence>
<dbReference type="PANTHER" id="PTHR33365:SF12">
    <property type="entry name" value="TAT PATHWAY SIGNAL SEQUENCE"/>
    <property type="match status" value="1"/>
</dbReference>
<proteinExistence type="inferred from homology"/>
<dbReference type="Proteomes" id="UP000799777">
    <property type="component" value="Unassembled WGS sequence"/>
</dbReference>
<reference evidence="2" key="1">
    <citation type="journal article" date="2020" name="Stud. Mycol.">
        <title>101 Dothideomycetes genomes: a test case for predicting lifestyles and emergence of pathogens.</title>
        <authorList>
            <person name="Haridas S."/>
            <person name="Albert R."/>
            <person name="Binder M."/>
            <person name="Bloem J."/>
            <person name="Labutti K."/>
            <person name="Salamov A."/>
            <person name="Andreopoulos B."/>
            <person name="Baker S."/>
            <person name="Barry K."/>
            <person name="Bills G."/>
            <person name="Bluhm B."/>
            <person name="Cannon C."/>
            <person name="Castanera R."/>
            <person name="Culley D."/>
            <person name="Daum C."/>
            <person name="Ezra D."/>
            <person name="Gonzalez J."/>
            <person name="Henrissat B."/>
            <person name="Kuo A."/>
            <person name="Liang C."/>
            <person name="Lipzen A."/>
            <person name="Lutzoni F."/>
            <person name="Magnuson J."/>
            <person name="Mondo S."/>
            <person name="Nolan M."/>
            <person name="Ohm R."/>
            <person name="Pangilinan J."/>
            <person name="Park H.-J."/>
            <person name="Ramirez L."/>
            <person name="Alfaro M."/>
            <person name="Sun H."/>
            <person name="Tritt A."/>
            <person name="Yoshinaga Y."/>
            <person name="Zwiers L.-H."/>
            <person name="Turgeon B."/>
            <person name="Goodwin S."/>
            <person name="Spatafora J."/>
            <person name="Crous P."/>
            <person name="Grigoriev I."/>
        </authorList>
    </citation>
    <scope>NUCLEOTIDE SEQUENCE</scope>
    <source>
        <strain evidence="2">CBS 110217</strain>
    </source>
</reference>
<evidence type="ECO:0008006" key="4">
    <source>
        <dbReference type="Google" id="ProtNLM"/>
    </source>
</evidence>
<comment type="caution">
    <text evidence="2">The sequence shown here is derived from an EMBL/GenBank/DDBJ whole genome shotgun (WGS) entry which is preliminary data.</text>
</comment>
<dbReference type="PANTHER" id="PTHR33365">
    <property type="entry name" value="YALI0B05434P"/>
    <property type="match status" value="1"/>
</dbReference>
<gene>
    <name evidence="2" type="ORF">EK21DRAFT_58440</name>
</gene>
<dbReference type="EMBL" id="ML978166">
    <property type="protein sequence ID" value="KAF2033497.1"/>
    <property type="molecule type" value="Genomic_DNA"/>
</dbReference>
<name>A0A9P4LR83_9PLEO</name>
<dbReference type="InterPro" id="IPR021765">
    <property type="entry name" value="UstYa-like"/>
</dbReference>
<dbReference type="GO" id="GO:0043386">
    <property type="term" value="P:mycotoxin biosynthetic process"/>
    <property type="evidence" value="ECO:0007669"/>
    <property type="project" value="InterPro"/>
</dbReference>
<keyword evidence="3" id="KW-1185">Reference proteome</keyword>
<evidence type="ECO:0000313" key="2">
    <source>
        <dbReference type="EMBL" id="KAF2033497.1"/>
    </source>
</evidence>
<sequence>MDKTLTILAPASTITQYIPTKHRETNETSYSPLAGNPTKENIEAWEELIQPMVFSATESDLVKAGEPLDASVRLAKGGYVAALGVYHELHCLRQLRLFLYSDVLYPNLTTDNIRYLQGHLGTSISHPNYHSPFLREANITQGHCLETIRVSLMCSADTSMYTFEWVPEDHDRPHPRSHAVRNCVNWDKVEAWANERKVPLDPMLIRPQGEAERIHL</sequence>
<evidence type="ECO:0000256" key="1">
    <source>
        <dbReference type="ARBA" id="ARBA00035112"/>
    </source>
</evidence>
<dbReference type="OrthoDB" id="3687641at2759"/>